<evidence type="ECO:0000313" key="3">
    <source>
        <dbReference type="Proteomes" id="UP000054047"/>
    </source>
</evidence>
<dbReference type="Proteomes" id="UP000054047">
    <property type="component" value="Unassembled WGS sequence"/>
</dbReference>
<proteinExistence type="predicted"/>
<sequence>MAAEICSSCKEPKGNWKRRKRKDENLRQGTSVNLKLMVYYERKRLGHESDSDSDDGKDVGDIEMATT</sequence>
<evidence type="ECO:0000313" key="2">
    <source>
        <dbReference type="EMBL" id="KIH56809.1"/>
    </source>
</evidence>
<protein>
    <submittedName>
        <fullName evidence="2">Uncharacterized protein</fullName>
    </submittedName>
</protein>
<feature type="compositionally biased region" description="Basic and acidic residues" evidence="1">
    <location>
        <begin position="45"/>
        <end position="60"/>
    </location>
</feature>
<accession>A0A0C2GD62</accession>
<dbReference type="EMBL" id="KN735237">
    <property type="protein sequence ID" value="KIH56809.1"/>
    <property type="molecule type" value="Genomic_DNA"/>
</dbReference>
<keyword evidence="3" id="KW-1185">Reference proteome</keyword>
<reference evidence="2 3" key="1">
    <citation type="submission" date="2013-12" db="EMBL/GenBank/DDBJ databases">
        <title>Draft genome of the parsitic nematode Ancylostoma duodenale.</title>
        <authorList>
            <person name="Mitreva M."/>
        </authorList>
    </citation>
    <scope>NUCLEOTIDE SEQUENCE [LARGE SCALE GENOMIC DNA]</scope>
    <source>
        <strain evidence="2 3">Zhejiang</strain>
    </source>
</reference>
<organism evidence="2 3">
    <name type="scientific">Ancylostoma duodenale</name>
    <dbReference type="NCBI Taxonomy" id="51022"/>
    <lineage>
        <taxon>Eukaryota</taxon>
        <taxon>Metazoa</taxon>
        <taxon>Ecdysozoa</taxon>
        <taxon>Nematoda</taxon>
        <taxon>Chromadorea</taxon>
        <taxon>Rhabditida</taxon>
        <taxon>Rhabditina</taxon>
        <taxon>Rhabditomorpha</taxon>
        <taxon>Strongyloidea</taxon>
        <taxon>Ancylostomatidae</taxon>
        <taxon>Ancylostomatinae</taxon>
        <taxon>Ancylostoma</taxon>
    </lineage>
</organism>
<dbReference type="AlphaFoldDB" id="A0A0C2GD62"/>
<gene>
    <name evidence="2" type="ORF">ANCDUO_13007</name>
</gene>
<evidence type="ECO:0000256" key="1">
    <source>
        <dbReference type="SAM" id="MobiDB-lite"/>
    </source>
</evidence>
<dbReference type="OrthoDB" id="20403at2759"/>
<name>A0A0C2GD62_9BILA</name>
<feature type="region of interest" description="Disordered" evidence="1">
    <location>
        <begin position="45"/>
        <end position="67"/>
    </location>
</feature>